<dbReference type="InterPro" id="IPR021255">
    <property type="entry name" value="DUF2807"/>
</dbReference>
<accession>A0A4R8DP17</accession>
<evidence type="ECO:0000313" key="3">
    <source>
        <dbReference type="Proteomes" id="UP000294498"/>
    </source>
</evidence>
<evidence type="ECO:0000259" key="1">
    <source>
        <dbReference type="Pfam" id="PF10988"/>
    </source>
</evidence>
<name>A0A4R8DP17_9BACT</name>
<keyword evidence="3" id="KW-1185">Reference proteome</keyword>
<sequence length="220" mass="24082">MKKSNIILLALVLVVCGTFVSLAVALRVKFDHKDYKIAQAFDTEFEDVAAGAFSVIEAENLDGIEINQGDRDSIGLPTRPEKRPLYKVVGDTLKLTPGRGPGNDNIRLTVHDLKGLYIHRVNSCHVYNIQGDSLYTLVDGGNDISIEGGVVGSFRLQLSGGGIGVDHITCKTLSLYADSVSRVSLKNCMIECVRGRWDGREQVEMDGGTLSFIQKIERIQ</sequence>
<dbReference type="Pfam" id="PF10988">
    <property type="entry name" value="DUF2807"/>
    <property type="match status" value="1"/>
</dbReference>
<evidence type="ECO:0000313" key="2">
    <source>
        <dbReference type="EMBL" id="TDW99164.1"/>
    </source>
</evidence>
<dbReference type="RefSeq" id="WP_133989654.1">
    <property type="nucleotide sequence ID" value="NZ_SODV01000001.1"/>
</dbReference>
<dbReference type="Gene3D" id="2.160.20.120">
    <property type="match status" value="1"/>
</dbReference>
<dbReference type="EMBL" id="SODV01000001">
    <property type="protein sequence ID" value="TDW99164.1"/>
    <property type="molecule type" value="Genomic_DNA"/>
</dbReference>
<gene>
    <name evidence="2" type="ORF">EDB95_0172</name>
</gene>
<comment type="caution">
    <text evidence="2">The sequence shown here is derived from an EMBL/GenBank/DDBJ whole genome shotgun (WGS) entry which is preliminary data.</text>
</comment>
<protein>
    <recommendedName>
        <fullName evidence="1">Putative auto-transporter adhesin head GIN domain-containing protein</fullName>
    </recommendedName>
</protein>
<feature type="domain" description="Putative auto-transporter adhesin head GIN" evidence="1">
    <location>
        <begin position="52"/>
        <end position="193"/>
    </location>
</feature>
<organism evidence="2 3">
    <name type="scientific">Dinghuibacter silviterrae</name>
    <dbReference type="NCBI Taxonomy" id="1539049"/>
    <lineage>
        <taxon>Bacteria</taxon>
        <taxon>Pseudomonadati</taxon>
        <taxon>Bacteroidota</taxon>
        <taxon>Chitinophagia</taxon>
        <taxon>Chitinophagales</taxon>
        <taxon>Chitinophagaceae</taxon>
        <taxon>Dinghuibacter</taxon>
    </lineage>
</organism>
<dbReference type="Proteomes" id="UP000294498">
    <property type="component" value="Unassembled WGS sequence"/>
</dbReference>
<reference evidence="2 3" key="1">
    <citation type="submission" date="2019-03" db="EMBL/GenBank/DDBJ databases">
        <title>Genomic Encyclopedia of Type Strains, Phase IV (KMG-IV): sequencing the most valuable type-strain genomes for metagenomic binning, comparative biology and taxonomic classification.</title>
        <authorList>
            <person name="Goeker M."/>
        </authorList>
    </citation>
    <scope>NUCLEOTIDE SEQUENCE [LARGE SCALE GENOMIC DNA]</scope>
    <source>
        <strain evidence="2 3">DSM 100059</strain>
    </source>
</reference>
<proteinExistence type="predicted"/>
<dbReference type="AlphaFoldDB" id="A0A4R8DP17"/>